<dbReference type="Proteomes" id="UP000799438">
    <property type="component" value="Unassembled WGS sequence"/>
</dbReference>
<keyword evidence="3" id="KW-1185">Reference proteome</keyword>
<name>A0A6A6B6S9_9PEZI</name>
<reference evidence="2" key="1">
    <citation type="journal article" date="2020" name="Stud. Mycol.">
        <title>101 Dothideomycetes genomes: a test case for predicting lifestyles and emergence of pathogens.</title>
        <authorList>
            <person name="Haridas S."/>
            <person name="Albert R."/>
            <person name="Binder M."/>
            <person name="Bloem J."/>
            <person name="Labutti K."/>
            <person name="Salamov A."/>
            <person name="Andreopoulos B."/>
            <person name="Baker S."/>
            <person name="Barry K."/>
            <person name="Bills G."/>
            <person name="Bluhm B."/>
            <person name="Cannon C."/>
            <person name="Castanera R."/>
            <person name="Culley D."/>
            <person name="Daum C."/>
            <person name="Ezra D."/>
            <person name="Gonzalez J."/>
            <person name="Henrissat B."/>
            <person name="Kuo A."/>
            <person name="Liang C."/>
            <person name="Lipzen A."/>
            <person name="Lutzoni F."/>
            <person name="Magnuson J."/>
            <person name="Mondo S."/>
            <person name="Nolan M."/>
            <person name="Ohm R."/>
            <person name="Pangilinan J."/>
            <person name="Park H.-J."/>
            <person name="Ramirez L."/>
            <person name="Alfaro M."/>
            <person name="Sun H."/>
            <person name="Tritt A."/>
            <person name="Yoshinaga Y."/>
            <person name="Zwiers L.-H."/>
            <person name="Turgeon B."/>
            <person name="Goodwin S."/>
            <person name="Spatafora J."/>
            <person name="Crous P."/>
            <person name="Grigoriev I."/>
        </authorList>
    </citation>
    <scope>NUCLEOTIDE SEQUENCE</scope>
    <source>
        <strain evidence="2">CBS 121167</strain>
    </source>
</reference>
<dbReference type="OrthoDB" id="265717at2759"/>
<evidence type="ECO:0000313" key="2">
    <source>
        <dbReference type="EMBL" id="KAF2139586.1"/>
    </source>
</evidence>
<evidence type="ECO:0000256" key="1">
    <source>
        <dbReference type="SAM" id="SignalP"/>
    </source>
</evidence>
<dbReference type="PANTHER" id="PTHR40257">
    <property type="match status" value="1"/>
</dbReference>
<feature type="chain" id="PRO_5025396395" description="DUF1330 domain-containing protein" evidence="1">
    <location>
        <begin position="26"/>
        <end position="271"/>
    </location>
</feature>
<dbReference type="PANTHER" id="PTHR40257:SF1">
    <property type="entry name" value="DUF1330 DOMAIN-CONTAINING PROTEIN"/>
    <property type="match status" value="1"/>
</dbReference>
<proteinExistence type="predicted"/>
<dbReference type="AlphaFoldDB" id="A0A6A6B6S9"/>
<accession>A0A6A6B6S9</accession>
<evidence type="ECO:0008006" key="4">
    <source>
        <dbReference type="Google" id="ProtNLM"/>
    </source>
</evidence>
<dbReference type="RefSeq" id="XP_033395299.1">
    <property type="nucleotide sequence ID" value="XM_033540853.1"/>
</dbReference>
<keyword evidence="1" id="KW-0732">Signal</keyword>
<protein>
    <recommendedName>
        <fullName evidence="4">DUF1330 domain-containing protein</fullName>
    </recommendedName>
</protein>
<dbReference type="Gene3D" id="3.30.70.100">
    <property type="match status" value="1"/>
</dbReference>
<gene>
    <name evidence="2" type="ORF">K452DRAFT_289585</name>
</gene>
<organism evidence="2 3">
    <name type="scientific">Aplosporella prunicola CBS 121167</name>
    <dbReference type="NCBI Taxonomy" id="1176127"/>
    <lineage>
        <taxon>Eukaryota</taxon>
        <taxon>Fungi</taxon>
        <taxon>Dikarya</taxon>
        <taxon>Ascomycota</taxon>
        <taxon>Pezizomycotina</taxon>
        <taxon>Dothideomycetes</taxon>
        <taxon>Dothideomycetes incertae sedis</taxon>
        <taxon>Botryosphaeriales</taxon>
        <taxon>Aplosporellaceae</taxon>
        <taxon>Aplosporella</taxon>
    </lineage>
</organism>
<feature type="signal peptide" evidence="1">
    <location>
        <begin position="1"/>
        <end position="25"/>
    </location>
</feature>
<sequence length="271" mass="29678">MPVCALHLLSLHVPLAGFLSALSSAQLEPLVVSRVVRWIITPKALSVDPLLNSDIRWDLLLIIPSADPLPVELQSLVCKQWSIKIGVPSRLVNGFTERNRTLLKPDRNGIPPLTGALDKPRIAISSQDLELTDELRNWVKEFGSVSAPGSGAVSMLNLLAFAPGKKQEYLKYGAEFAKSIGARRGGNAKVVGTVVEDGNEKGAGLRQGDNVWDEVALAHYPSIWHFADMIASEDYQEANRRYRVGSLKDTLILCTSELDLPQKGTGHWARL</sequence>
<evidence type="ECO:0000313" key="3">
    <source>
        <dbReference type="Proteomes" id="UP000799438"/>
    </source>
</evidence>
<dbReference type="EMBL" id="ML995492">
    <property type="protein sequence ID" value="KAF2139586.1"/>
    <property type="molecule type" value="Genomic_DNA"/>
</dbReference>
<dbReference type="GeneID" id="54298349"/>